<dbReference type="Gene3D" id="3.40.50.300">
    <property type="entry name" value="P-loop containing nucleotide triphosphate hydrolases"/>
    <property type="match status" value="1"/>
</dbReference>
<dbReference type="EMBL" id="KV417929">
    <property type="protein sequence ID" value="KZP04372.1"/>
    <property type="molecule type" value="Genomic_DNA"/>
</dbReference>
<feature type="repeat" description="WD" evidence="3">
    <location>
        <begin position="896"/>
        <end position="937"/>
    </location>
</feature>
<dbReference type="SUPFAM" id="SSF52540">
    <property type="entry name" value="P-loop containing nucleoside triphosphate hydrolases"/>
    <property type="match status" value="1"/>
</dbReference>
<dbReference type="STRING" id="436010.A0A167UWB8"/>
<dbReference type="Gene3D" id="2.130.10.10">
    <property type="entry name" value="YVTN repeat-like/Quinoprotein amine dehydrogenase"/>
    <property type="match status" value="3"/>
</dbReference>
<dbReference type="PANTHER" id="PTHR19879">
    <property type="entry name" value="TRANSCRIPTION INITIATION FACTOR TFIID"/>
    <property type="match status" value="1"/>
</dbReference>
<dbReference type="InterPro" id="IPR027417">
    <property type="entry name" value="P-loop_NTPase"/>
</dbReference>
<gene>
    <name evidence="6" type="ORF">FIBSPDRAFT_941032</name>
</gene>
<keyword evidence="7" id="KW-1185">Reference proteome</keyword>
<dbReference type="InterPro" id="IPR020472">
    <property type="entry name" value="WD40_PAC1"/>
</dbReference>
<proteinExistence type="predicted"/>
<sequence>MAPSDEPVKVKVTNFKCSKSSGDNFPKKSFYIKITVEQEIKGFKTLRVKGGVPVLSWDDNYFFGDSGLAGSSKIRIELFQRRYFRKNKRIGGFEDTIEALLKDGPSEVSRELRKADSNVPSPANITFSIAPLSSDVNIIDLRTEEVLLQADIGVSGMQDAPPALEEIEALAGMASKAVETARSFGDVCGPLITTLTIFIDITEKLGEVGPSVSNLKVMSLKLLNNKVHPYAKTACTILSVIPKIIIAQKERDDAVYRLMDTINDVHLFIKDAKALESIESHRKVFVALGSLTVECAYLIRDYSMVKNFWERIANLAWSGVEAKIKDYEDKFKALQAGFQRCAVVNIDITTIRCLQEVENISEKIKSIVEMRTELPSDTSLIFNDLPYADGGAFDPDKSCIRGTRKAALDEIHEWINKEDGDDTPRIKVILGDAGIGKSAIANSIAEHYEAEKHLGSFVSFNRADQARRNPGNLLSTVARDIADLDSNWKSALYDGVKDSHSLRKTTSPSLQMKSFVLEPAKALAIVGPIVIVIDALDESGDASTRKPLFKALAENASKLPRNFRILITARPEDDILKLSEKLPNSQHQTIKTTDEAMDADISTYMRKELFDYEEDLQGNLRCANGAGINMLVKGSGHLFEWAATACRVIQNRRKGSSPAGVLLDIVDNGGDLDELYARILSQTFDAKAMPRFRRVLGGILAVKEPLPMASHSAIQRSEAEEEDIVSMIVGPLGSLLHGVDPNESPQVSIRARHTSFFDFLTDKKRSGEFFVDATKHDQNLVLGCLRIMKEELRFNPCGLETSHLRNADVPDLPALVQTHITPHLLYACRFIGVHLQTTSYEKQLDQICQYGVKIFKLNSQMESDSKHIISGSDDGTIRIWDAKTGEAVGKPIHRAAGENTHHVYSVACSPDGKHIVSGWADGMICVWDAETGEAIGEPFEGHTSFVNCVAYSPDGTGIVSCSYDGTVRVWNAETSEAAGAQFTENTREWNFVTYSPGGTHIISASRSGMICVWDAETGSAVADSLKRNVGDEYHTMATTFSSDGMHIISCDGGGGIQTWDSETGQPVRDAIKLEPSSDCSYAAYSSDGTRIAVRDSDEVIRVFDAETGKAMGTSFGKYANKNGVRCIAYSAEGTHIALGFRDCTVCVCDSETGKEVGSFNNGEWINSLAYSPDGKRLVVASNDCKIRLWNTETHTSVGGPLEGHTDEVMTVVWSPDGKYIVSGSEDQTIRVWNAETGEAVGGPLRGHSGSVRSIAYSPDGSRFASASWDKTIRFWDAQRVTAISESLSLSNDTAPKFTDRSSLDNGWILTSSSDLLLWLPPWYRLGLVRPSNTAVIAAGGPVELDLTAFGTLGRTRQCRISGSSYAKAFHRTGLKQGSTSARTFECHAKTVAVDCPLICRSGVRALLHVSIMGYGRESRKAAVTIPPYCCWPAARSPSCHRTQDSDFHVTNRRTFEMTDDASIAPARSAAVNSDLVPLTILPIPDGAPFGRAWLKTWPPQPFSESAMVNDVAGLAALASTLAACQKSSLVFLHTNAPKPPPSVPCTRDRHSTVGEPAEPTLRWRMRRVESRLRSLSPTTLVDARPGTRAHPCRYSFRYPPVASFRDGDRHSFRSKNERAGHPFRSAHDQTRAGTGQRANGSRYSAQLPPPLAAASRQSFVDAKSRAAGADRAEAWHRDGGGRVGDGAQDPAAGEGEGRADHGGAGQGAEAARRTHRRFTPAMRLTCLTTVHRVTRLTTRQRELILMQNNIGRLINPLSSEHSSIMHAAVPELVNGGISKGSSFSQRRFDRSYKTVPLPLAAHEIAHRDGASKLVGYALADYNPIPGEENESLTTPLAQPP</sequence>
<dbReference type="PANTHER" id="PTHR19879:SF9">
    <property type="entry name" value="TRANSCRIPTION INITIATION FACTOR TFIID SUBUNIT 5"/>
    <property type="match status" value="1"/>
</dbReference>
<keyword evidence="1 3" id="KW-0853">WD repeat</keyword>
<feature type="compositionally biased region" description="Basic and acidic residues" evidence="4">
    <location>
        <begin position="1605"/>
        <end position="1630"/>
    </location>
</feature>
<name>A0A167UWB8_9AGAM</name>
<evidence type="ECO:0000256" key="1">
    <source>
        <dbReference type="ARBA" id="ARBA00022574"/>
    </source>
</evidence>
<feature type="repeat" description="WD" evidence="3">
    <location>
        <begin position="1244"/>
        <end position="1285"/>
    </location>
</feature>
<evidence type="ECO:0000256" key="2">
    <source>
        <dbReference type="ARBA" id="ARBA00022737"/>
    </source>
</evidence>
<accession>A0A167UWB8</accession>
<dbReference type="CDD" id="cd00200">
    <property type="entry name" value="WD40"/>
    <property type="match status" value="1"/>
</dbReference>
<evidence type="ECO:0000256" key="4">
    <source>
        <dbReference type="SAM" id="MobiDB-lite"/>
    </source>
</evidence>
<evidence type="ECO:0000259" key="5">
    <source>
        <dbReference type="Pfam" id="PF24883"/>
    </source>
</evidence>
<dbReference type="OrthoDB" id="163438at2759"/>
<feature type="repeat" description="WD" evidence="3">
    <location>
        <begin position="864"/>
        <end position="890"/>
    </location>
</feature>
<dbReference type="Pfam" id="PF00400">
    <property type="entry name" value="WD40"/>
    <property type="match status" value="8"/>
</dbReference>
<dbReference type="InterPro" id="IPR056884">
    <property type="entry name" value="NPHP3-like_N"/>
</dbReference>
<feature type="compositionally biased region" description="Basic and acidic residues" evidence="4">
    <location>
        <begin position="1662"/>
        <end position="1680"/>
    </location>
</feature>
<dbReference type="Proteomes" id="UP000076532">
    <property type="component" value="Unassembled WGS sequence"/>
</dbReference>
<feature type="repeat" description="WD" evidence="3">
    <location>
        <begin position="1165"/>
        <end position="1199"/>
    </location>
</feature>
<feature type="repeat" description="WD" evidence="3">
    <location>
        <begin position="1201"/>
        <end position="1242"/>
    </location>
</feature>
<feature type="domain" description="Nephrocystin 3-like N-terminal" evidence="5">
    <location>
        <begin position="410"/>
        <end position="570"/>
    </location>
</feature>
<protein>
    <recommendedName>
        <fullName evidence="5">Nephrocystin 3-like N-terminal domain-containing protein</fullName>
    </recommendedName>
</protein>
<evidence type="ECO:0000256" key="3">
    <source>
        <dbReference type="PROSITE-ProRule" id="PRU00221"/>
    </source>
</evidence>
<dbReference type="InterPro" id="IPR015943">
    <property type="entry name" value="WD40/YVTN_repeat-like_dom_sf"/>
</dbReference>
<dbReference type="PROSITE" id="PS50294">
    <property type="entry name" value="WD_REPEATS_REGION"/>
    <property type="match status" value="5"/>
</dbReference>
<feature type="repeat" description="WD" evidence="3">
    <location>
        <begin position="939"/>
        <end position="980"/>
    </location>
</feature>
<evidence type="ECO:0000313" key="6">
    <source>
        <dbReference type="EMBL" id="KZP04372.1"/>
    </source>
</evidence>
<organism evidence="6 7">
    <name type="scientific">Athelia psychrophila</name>
    <dbReference type="NCBI Taxonomy" id="1759441"/>
    <lineage>
        <taxon>Eukaryota</taxon>
        <taxon>Fungi</taxon>
        <taxon>Dikarya</taxon>
        <taxon>Basidiomycota</taxon>
        <taxon>Agaricomycotina</taxon>
        <taxon>Agaricomycetes</taxon>
        <taxon>Agaricomycetidae</taxon>
        <taxon>Atheliales</taxon>
        <taxon>Atheliaceae</taxon>
        <taxon>Athelia</taxon>
    </lineage>
</organism>
<dbReference type="PROSITE" id="PS50082">
    <property type="entry name" value="WD_REPEATS_2"/>
    <property type="match status" value="7"/>
</dbReference>
<reference evidence="6 7" key="1">
    <citation type="journal article" date="2016" name="Mol. Biol. Evol.">
        <title>Comparative Genomics of Early-Diverging Mushroom-Forming Fungi Provides Insights into the Origins of Lignocellulose Decay Capabilities.</title>
        <authorList>
            <person name="Nagy L.G."/>
            <person name="Riley R."/>
            <person name="Tritt A."/>
            <person name="Adam C."/>
            <person name="Daum C."/>
            <person name="Floudas D."/>
            <person name="Sun H."/>
            <person name="Yadav J.S."/>
            <person name="Pangilinan J."/>
            <person name="Larsson K.H."/>
            <person name="Matsuura K."/>
            <person name="Barry K."/>
            <person name="Labutti K."/>
            <person name="Kuo R."/>
            <person name="Ohm R.A."/>
            <person name="Bhattacharya S.S."/>
            <person name="Shirouzu T."/>
            <person name="Yoshinaga Y."/>
            <person name="Martin F.M."/>
            <person name="Grigoriev I.V."/>
            <person name="Hibbett D.S."/>
        </authorList>
    </citation>
    <scope>NUCLEOTIDE SEQUENCE [LARGE SCALE GENOMIC DNA]</scope>
    <source>
        <strain evidence="6 7">CBS 109695</strain>
    </source>
</reference>
<dbReference type="Pfam" id="PF24883">
    <property type="entry name" value="NPHP3_N"/>
    <property type="match status" value="1"/>
</dbReference>
<dbReference type="InterPro" id="IPR036322">
    <property type="entry name" value="WD40_repeat_dom_sf"/>
</dbReference>
<dbReference type="InterPro" id="IPR001680">
    <property type="entry name" value="WD40_rpt"/>
</dbReference>
<dbReference type="SMART" id="SM00320">
    <property type="entry name" value="WD40"/>
    <property type="match status" value="10"/>
</dbReference>
<feature type="compositionally biased region" description="Polar residues" evidence="4">
    <location>
        <begin position="1631"/>
        <end position="1644"/>
    </location>
</feature>
<dbReference type="SUPFAM" id="SSF50998">
    <property type="entry name" value="Quinoprotein alcohol dehydrogenase-like"/>
    <property type="match status" value="1"/>
</dbReference>
<evidence type="ECO:0000313" key="7">
    <source>
        <dbReference type="Proteomes" id="UP000076532"/>
    </source>
</evidence>
<feature type="repeat" description="WD" evidence="3">
    <location>
        <begin position="982"/>
        <end position="1023"/>
    </location>
</feature>
<dbReference type="PRINTS" id="PR00320">
    <property type="entry name" value="GPROTEINBRPT"/>
</dbReference>
<dbReference type="InterPro" id="IPR011047">
    <property type="entry name" value="Quinoprotein_ADH-like_sf"/>
</dbReference>
<keyword evidence="2" id="KW-0677">Repeat</keyword>
<feature type="region of interest" description="Disordered" evidence="4">
    <location>
        <begin position="1605"/>
        <end position="1717"/>
    </location>
</feature>
<dbReference type="SUPFAM" id="SSF50978">
    <property type="entry name" value="WD40 repeat-like"/>
    <property type="match status" value="1"/>
</dbReference>
<dbReference type="PROSITE" id="PS00678">
    <property type="entry name" value="WD_REPEATS_1"/>
    <property type="match status" value="4"/>
</dbReference>
<dbReference type="InterPro" id="IPR019775">
    <property type="entry name" value="WD40_repeat_CS"/>
</dbReference>